<keyword evidence="3" id="KW-1185">Reference proteome</keyword>
<keyword evidence="1" id="KW-0812">Transmembrane</keyword>
<reference evidence="2 3" key="1">
    <citation type="journal article" date="2020" name="bioRxiv">
        <title>Whole genome comparisons of ergot fungi reveals the divergence and evolution of species within the genus Claviceps are the result of varying mechanisms driving genome evolution and host range expansion.</title>
        <authorList>
            <person name="Wyka S.A."/>
            <person name="Mondo S.J."/>
            <person name="Liu M."/>
            <person name="Dettman J."/>
            <person name="Nalam V."/>
            <person name="Broders K.D."/>
        </authorList>
    </citation>
    <scope>NUCLEOTIDE SEQUENCE [LARGE SCALE GENOMIC DNA]</scope>
    <source>
        <strain evidence="2 3">CCC 1485</strain>
    </source>
</reference>
<feature type="transmembrane region" description="Helical" evidence="1">
    <location>
        <begin position="47"/>
        <end position="74"/>
    </location>
</feature>
<keyword evidence="1" id="KW-1133">Transmembrane helix</keyword>
<dbReference type="EMBL" id="SRPO01000080">
    <property type="protein sequence ID" value="KAG5942447.1"/>
    <property type="molecule type" value="Genomic_DNA"/>
</dbReference>
<gene>
    <name evidence="2" type="ORF">E4U60_007300</name>
</gene>
<sequence>MESIKSNNSPEGLSLQIVLSFHPDGFVLTVFFAAFSLRLQLNSSHVFFLSFLSLVDSLLSWCPVYSITSSILALRDPLFLLLFSVGS</sequence>
<dbReference type="AlphaFoldDB" id="A0A9P7MG35"/>
<dbReference type="Proteomes" id="UP000706124">
    <property type="component" value="Unassembled WGS sequence"/>
</dbReference>
<evidence type="ECO:0000313" key="2">
    <source>
        <dbReference type="EMBL" id="KAG5942447.1"/>
    </source>
</evidence>
<feature type="transmembrane region" description="Helical" evidence="1">
    <location>
        <begin position="12"/>
        <end position="35"/>
    </location>
</feature>
<evidence type="ECO:0000313" key="3">
    <source>
        <dbReference type="Proteomes" id="UP000706124"/>
    </source>
</evidence>
<organism evidence="2 3">
    <name type="scientific">Claviceps pazoutovae</name>
    <dbReference type="NCBI Taxonomy" id="1649127"/>
    <lineage>
        <taxon>Eukaryota</taxon>
        <taxon>Fungi</taxon>
        <taxon>Dikarya</taxon>
        <taxon>Ascomycota</taxon>
        <taxon>Pezizomycotina</taxon>
        <taxon>Sordariomycetes</taxon>
        <taxon>Hypocreomycetidae</taxon>
        <taxon>Hypocreales</taxon>
        <taxon>Clavicipitaceae</taxon>
        <taxon>Claviceps</taxon>
    </lineage>
</organism>
<accession>A0A9P7MG35</accession>
<keyword evidence="1" id="KW-0472">Membrane</keyword>
<comment type="caution">
    <text evidence="2">The sequence shown here is derived from an EMBL/GenBank/DDBJ whole genome shotgun (WGS) entry which is preliminary data.</text>
</comment>
<protein>
    <submittedName>
        <fullName evidence="2">Uncharacterized protein</fullName>
    </submittedName>
</protein>
<proteinExistence type="predicted"/>
<name>A0A9P7MG35_9HYPO</name>
<evidence type="ECO:0000256" key="1">
    <source>
        <dbReference type="SAM" id="Phobius"/>
    </source>
</evidence>